<feature type="compositionally biased region" description="Polar residues" evidence="1">
    <location>
        <begin position="103"/>
        <end position="114"/>
    </location>
</feature>
<dbReference type="EMBL" id="CP082237">
    <property type="protein sequence ID" value="QZT33711.1"/>
    <property type="molecule type" value="Genomic_DNA"/>
</dbReference>
<evidence type="ECO:0000256" key="1">
    <source>
        <dbReference type="SAM" id="MobiDB-lite"/>
    </source>
</evidence>
<keyword evidence="6" id="KW-1185">Reference proteome</keyword>
<feature type="compositionally biased region" description="Basic residues" evidence="1">
    <location>
        <begin position="341"/>
        <end position="350"/>
    </location>
</feature>
<name>F5L4G4_CALTT</name>
<feature type="compositionally biased region" description="Basic and acidic residues" evidence="1">
    <location>
        <begin position="382"/>
        <end position="394"/>
    </location>
</feature>
<organism evidence="3 5">
    <name type="scientific">Caldalkalibacillus thermarum (strain TA2.A1)</name>
    <dbReference type="NCBI Taxonomy" id="986075"/>
    <lineage>
        <taxon>Bacteria</taxon>
        <taxon>Bacillati</taxon>
        <taxon>Bacillota</taxon>
        <taxon>Bacilli</taxon>
        <taxon>Bacillales</taxon>
        <taxon>Bacillaceae</taxon>
        <taxon>Caldalkalibacillus</taxon>
    </lineage>
</organism>
<reference evidence="4 6" key="2">
    <citation type="journal article" date="2020" name="Extremophiles">
        <title>Genomic analysis of Caldalkalibacillus thermarum TA2.A1 reveals aerobic alkaliphilic metabolism and evolutionary hallmarks linking alkaliphilic bacteria and plant life.</title>
        <authorList>
            <person name="de Jong S.I."/>
            <person name="van den Broek M.A."/>
            <person name="Merkel A.Y."/>
            <person name="de la Torre Cortes P."/>
            <person name="Kalamorz F."/>
            <person name="Cook G.M."/>
            <person name="van Loosdrecht M.C.M."/>
            <person name="McMillan D.G.G."/>
        </authorList>
    </citation>
    <scope>NUCLEOTIDE SEQUENCE [LARGE SCALE GENOMIC DNA]</scope>
    <source>
        <strain evidence="4 6">TA2.A1</strain>
    </source>
</reference>
<dbReference type="Proteomes" id="UP000825179">
    <property type="component" value="Chromosome"/>
</dbReference>
<feature type="compositionally biased region" description="Polar residues" evidence="1">
    <location>
        <begin position="351"/>
        <end position="366"/>
    </location>
</feature>
<feature type="compositionally biased region" description="Low complexity" evidence="1">
    <location>
        <begin position="311"/>
        <end position="327"/>
    </location>
</feature>
<evidence type="ECO:0000313" key="6">
    <source>
        <dbReference type="Proteomes" id="UP000825179"/>
    </source>
</evidence>
<feature type="compositionally biased region" description="Gly residues" evidence="1">
    <location>
        <begin position="90"/>
        <end position="99"/>
    </location>
</feature>
<accession>F5L4G4</accession>
<feature type="region of interest" description="Disordered" evidence="1">
    <location>
        <begin position="73"/>
        <end position="115"/>
    </location>
</feature>
<gene>
    <name evidence="3" type="ORF">CathTA2_0676</name>
    <name evidence="4" type="ORF">HUR95_16050</name>
</gene>
<reference evidence="4" key="3">
    <citation type="submission" date="2021-08" db="EMBL/GenBank/DDBJ databases">
        <authorList>
            <person name="de Jong S."/>
            <person name="van den Broek M."/>
            <person name="Merkel A."/>
            <person name="de la Torre Cortes P."/>
            <person name="Kalamorz F."/>
            <person name="Cook G."/>
            <person name="van Loosdrecht M."/>
            <person name="McMillan D."/>
        </authorList>
    </citation>
    <scope>NUCLEOTIDE SEQUENCE</scope>
    <source>
        <strain evidence="4">TA2.A1</strain>
    </source>
</reference>
<feature type="compositionally biased region" description="Polar residues" evidence="1">
    <location>
        <begin position="328"/>
        <end position="337"/>
    </location>
</feature>
<proteinExistence type="predicted"/>
<keyword evidence="2" id="KW-0812">Transmembrane</keyword>
<reference evidence="3 5" key="1">
    <citation type="journal article" date="2011" name="J. Bacteriol.">
        <title>Draft genome sequence of the thermoalkaliphilic Caldalkalibacillus thermarum strain TA2.A1.</title>
        <authorList>
            <person name="Kalamorz F."/>
            <person name="Keis S."/>
            <person name="McMillan D.G."/>
            <person name="Olsson K."/>
            <person name="Stanton J.A."/>
            <person name="Stockwell P."/>
            <person name="Black M.A."/>
            <person name="Klingeman D.M."/>
            <person name="Land M.L."/>
            <person name="Han C.S."/>
            <person name="Martin S.L."/>
            <person name="Becher S.A."/>
            <person name="Peddie C.J."/>
            <person name="Morgan H.W."/>
            <person name="Matthies D."/>
            <person name="Preiss L."/>
            <person name="Meier T."/>
            <person name="Brown S.D."/>
            <person name="Cook G.M."/>
        </authorList>
    </citation>
    <scope>NUCLEOTIDE SEQUENCE [LARGE SCALE GENOMIC DNA]</scope>
    <source>
        <strain evidence="3 5">TA2.A1</strain>
    </source>
</reference>
<evidence type="ECO:0000313" key="3">
    <source>
        <dbReference type="EMBL" id="EGL83775.1"/>
    </source>
</evidence>
<feature type="region of interest" description="Disordered" evidence="1">
    <location>
        <begin position="229"/>
        <end position="259"/>
    </location>
</feature>
<feature type="region of interest" description="Disordered" evidence="1">
    <location>
        <begin position="297"/>
        <end position="427"/>
    </location>
</feature>
<keyword evidence="2" id="KW-0472">Membrane</keyword>
<keyword evidence="2" id="KW-1133">Transmembrane helix</keyword>
<dbReference type="AlphaFoldDB" id="F5L4G4"/>
<evidence type="ECO:0000256" key="2">
    <source>
        <dbReference type="SAM" id="Phobius"/>
    </source>
</evidence>
<dbReference type="EMBL" id="AFCE01000083">
    <property type="protein sequence ID" value="EGL83775.1"/>
    <property type="molecule type" value="Genomic_DNA"/>
</dbReference>
<dbReference type="Proteomes" id="UP000010716">
    <property type="component" value="Unassembled WGS sequence"/>
</dbReference>
<sequence length="427" mass="44782">MFQTDFVIALIMLFILLPAARFLRRFIYALFDMFDRGNPIDEAGKSMGLTYLKAKEGFRGLKGIANIAREAFGGGKGGGPSPSGPVASGPSGGGRGDGMSGIMNETNAAGSNGFENRLGKTGGAMAGIGGALESQGAMSGVSRGLDQVSDFSGLSDLQQDTPKTYGYLPETQENMLQPTGTDGLSRQDNVVPMDALRRALDMSRPDSAGGFRKEVGNGPAVLKKQASRNLGGHGTVTGQRSAFVPPAGRTLSGSGANKQLGREGVRTASAITSVATGAISHMSGLNGQGNGVIRTVRQSSGAPPVRRTAYNSVSPPSRSSSVVGNSNATGNYTTGVSSVAGRRHTRHTAHSVHSVSPGRSSYSQHGVNRGLRGQSHHFSVSAHDDRQVSLERKQSIHTAHQKQENVSDQPAIRNYTQEWIDGERTDD</sequence>
<protein>
    <submittedName>
        <fullName evidence="3">Uncharacterized protein</fullName>
    </submittedName>
</protein>
<evidence type="ECO:0000313" key="5">
    <source>
        <dbReference type="Proteomes" id="UP000010716"/>
    </source>
</evidence>
<dbReference type="KEGG" id="cthu:HUR95_16050"/>
<evidence type="ECO:0000313" key="4">
    <source>
        <dbReference type="EMBL" id="QZT33711.1"/>
    </source>
</evidence>
<dbReference type="RefSeq" id="WP_007503112.1">
    <property type="nucleotide sequence ID" value="NZ_AFCE01000083.1"/>
</dbReference>
<feature type="transmembrane region" description="Helical" evidence="2">
    <location>
        <begin position="6"/>
        <end position="23"/>
    </location>
</feature>